<dbReference type="OrthoDB" id="5245622at2759"/>
<proteinExistence type="predicted"/>
<evidence type="ECO:0000313" key="2">
    <source>
        <dbReference type="Proteomes" id="UP000240760"/>
    </source>
</evidence>
<gene>
    <name evidence="1" type="ORF">M440DRAFT_1052427</name>
</gene>
<reference evidence="1 2" key="1">
    <citation type="submission" date="2016-07" db="EMBL/GenBank/DDBJ databases">
        <title>Multiple horizontal gene transfer events from other fungi enriched the ability of initially mycotrophic Trichoderma (Ascomycota) to feed on dead plant biomass.</title>
        <authorList>
            <consortium name="DOE Joint Genome Institute"/>
            <person name="Aerts A."/>
            <person name="Atanasova L."/>
            <person name="Chenthamara K."/>
            <person name="Zhang J."/>
            <person name="Grujic M."/>
            <person name="Henrissat B."/>
            <person name="Kuo A."/>
            <person name="Salamov A."/>
            <person name="Lipzen A."/>
            <person name="Labutti K."/>
            <person name="Barry K."/>
            <person name="Miao Y."/>
            <person name="Rahimi M.J."/>
            <person name="Shen Q."/>
            <person name="Grigoriev I.V."/>
            <person name="Kubicek C.P."/>
            <person name="Druzhinina I.S."/>
        </authorList>
    </citation>
    <scope>NUCLEOTIDE SEQUENCE [LARGE SCALE GENOMIC DNA]</scope>
    <source>
        <strain evidence="1 2">ATCC 18648</strain>
    </source>
</reference>
<dbReference type="Proteomes" id="UP000240760">
    <property type="component" value="Unassembled WGS sequence"/>
</dbReference>
<dbReference type="EMBL" id="KZ679137">
    <property type="protein sequence ID" value="PTB73792.1"/>
    <property type="molecule type" value="Genomic_DNA"/>
</dbReference>
<sequence>MRGRLVVRWVTTGEHRLLYVSFCRFCTVGVTCCMQLLPSSSSLLIQLSLKRVELSALTVVPIRGCCSATYTRSDWPCSS</sequence>
<dbReference type="AlphaFoldDB" id="A0A2T4BWX8"/>
<protein>
    <submittedName>
        <fullName evidence="1">Uncharacterized protein</fullName>
    </submittedName>
</protein>
<accession>A0A2T4BWX8</accession>
<name>A0A2T4BWX8_TRILO</name>
<organism evidence="1 2">
    <name type="scientific">Trichoderma longibrachiatum ATCC 18648</name>
    <dbReference type="NCBI Taxonomy" id="983965"/>
    <lineage>
        <taxon>Eukaryota</taxon>
        <taxon>Fungi</taxon>
        <taxon>Dikarya</taxon>
        <taxon>Ascomycota</taxon>
        <taxon>Pezizomycotina</taxon>
        <taxon>Sordariomycetes</taxon>
        <taxon>Hypocreomycetidae</taxon>
        <taxon>Hypocreales</taxon>
        <taxon>Hypocreaceae</taxon>
        <taxon>Trichoderma</taxon>
    </lineage>
</organism>
<keyword evidence="2" id="KW-1185">Reference proteome</keyword>
<evidence type="ECO:0000313" key="1">
    <source>
        <dbReference type="EMBL" id="PTB73792.1"/>
    </source>
</evidence>